<sequence>MYKLFLLVSVLGAAVANPVAEPEPAAAGLDLDKRCTGQGQFCNNGIPCCPNLYCGNNRICSTCTGQGFAHPVPVKASSATTASLAATGSTAATTASARQSAAELGPRLGWVGRRFGTSATAHDIVGRGRTAVWSE</sequence>
<organism evidence="2 3">
    <name type="scientific">Akanthomyces lecanii RCEF 1005</name>
    <dbReference type="NCBI Taxonomy" id="1081108"/>
    <lineage>
        <taxon>Eukaryota</taxon>
        <taxon>Fungi</taxon>
        <taxon>Dikarya</taxon>
        <taxon>Ascomycota</taxon>
        <taxon>Pezizomycotina</taxon>
        <taxon>Sordariomycetes</taxon>
        <taxon>Hypocreomycetidae</taxon>
        <taxon>Hypocreales</taxon>
        <taxon>Cordycipitaceae</taxon>
        <taxon>Akanthomyces</taxon>
        <taxon>Cordyceps confragosa</taxon>
    </lineage>
</organism>
<dbReference type="AlphaFoldDB" id="A0A168F6F1"/>
<name>A0A168F6F1_CORDF</name>
<evidence type="ECO:0000313" key="3">
    <source>
        <dbReference type="Proteomes" id="UP000076881"/>
    </source>
</evidence>
<proteinExistence type="predicted"/>
<accession>A0A168F6F1</accession>
<dbReference type="Proteomes" id="UP000076881">
    <property type="component" value="Unassembled WGS sequence"/>
</dbReference>
<keyword evidence="3" id="KW-1185">Reference proteome</keyword>
<reference evidence="2 3" key="1">
    <citation type="journal article" date="2016" name="Genome Biol. Evol.">
        <title>Divergent and convergent evolution of fungal pathogenicity.</title>
        <authorList>
            <person name="Shang Y."/>
            <person name="Xiao G."/>
            <person name="Zheng P."/>
            <person name="Cen K."/>
            <person name="Zhan S."/>
            <person name="Wang C."/>
        </authorList>
    </citation>
    <scope>NUCLEOTIDE SEQUENCE [LARGE SCALE GENOMIC DNA]</scope>
    <source>
        <strain evidence="2 3">RCEF 1005</strain>
    </source>
</reference>
<dbReference type="EMBL" id="AZHF01000006">
    <property type="protein sequence ID" value="OAA74731.1"/>
    <property type="molecule type" value="Genomic_DNA"/>
</dbReference>
<keyword evidence="1" id="KW-0732">Signal</keyword>
<comment type="caution">
    <text evidence="2">The sequence shown here is derived from an EMBL/GenBank/DDBJ whole genome shotgun (WGS) entry which is preliminary data.</text>
</comment>
<protein>
    <submittedName>
        <fullName evidence="2">Uncharacterized protein</fullName>
    </submittedName>
</protein>
<gene>
    <name evidence="2" type="ORF">LEL_08312</name>
</gene>
<evidence type="ECO:0000313" key="2">
    <source>
        <dbReference type="EMBL" id="OAA74731.1"/>
    </source>
</evidence>
<evidence type="ECO:0000256" key="1">
    <source>
        <dbReference type="SAM" id="SignalP"/>
    </source>
</evidence>
<feature type="signal peptide" evidence="1">
    <location>
        <begin position="1"/>
        <end position="16"/>
    </location>
</feature>
<feature type="chain" id="PRO_5007896668" evidence="1">
    <location>
        <begin position="17"/>
        <end position="135"/>
    </location>
</feature>